<dbReference type="Proteomes" id="UP001331515">
    <property type="component" value="Unassembled WGS sequence"/>
</dbReference>
<keyword evidence="2" id="KW-1185">Reference proteome</keyword>
<evidence type="ECO:0000313" key="1">
    <source>
        <dbReference type="EMBL" id="KAK5904081.1"/>
    </source>
</evidence>
<name>A0AAN8CH53_CHAGU</name>
<gene>
    <name evidence="1" type="ORF">CgunFtcFv8_007803</name>
</gene>
<accession>A0AAN8CH53</accession>
<comment type="caution">
    <text evidence="1">The sequence shown here is derived from an EMBL/GenBank/DDBJ whole genome shotgun (WGS) entry which is preliminary data.</text>
</comment>
<organism evidence="1 2">
    <name type="scientific">Champsocephalus gunnari</name>
    <name type="common">Mackerel icefish</name>
    <dbReference type="NCBI Taxonomy" id="52237"/>
    <lineage>
        <taxon>Eukaryota</taxon>
        <taxon>Metazoa</taxon>
        <taxon>Chordata</taxon>
        <taxon>Craniata</taxon>
        <taxon>Vertebrata</taxon>
        <taxon>Euteleostomi</taxon>
        <taxon>Actinopterygii</taxon>
        <taxon>Neopterygii</taxon>
        <taxon>Teleostei</taxon>
        <taxon>Neoteleostei</taxon>
        <taxon>Acanthomorphata</taxon>
        <taxon>Eupercaria</taxon>
        <taxon>Perciformes</taxon>
        <taxon>Notothenioidei</taxon>
        <taxon>Channichthyidae</taxon>
        <taxon>Champsocephalus</taxon>
    </lineage>
</organism>
<sequence length="99" mass="10804">MGVTRPGGSWASHGPVEAGRHTARWKLGVTRPGGSCPCRADVELVFSSRHHTSGAMQQVFRVQNNSEQHTTQGLMLVREAFIQQDVRPRPSAACDAHKS</sequence>
<proteinExistence type="predicted"/>
<dbReference type="AlphaFoldDB" id="A0AAN8CH53"/>
<protein>
    <submittedName>
        <fullName evidence="1">Uncharacterized protein</fullName>
    </submittedName>
</protein>
<reference evidence="1 2" key="1">
    <citation type="journal article" date="2023" name="Mol. Biol. Evol.">
        <title>Genomics of Secondarily Temperate Adaptation in the Only Non-Antarctic Icefish.</title>
        <authorList>
            <person name="Rivera-Colon A.G."/>
            <person name="Rayamajhi N."/>
            <person name="Minhas B.F."/>
            <person name="Madrigal G."/>
            <person name="Bilyk K.T."/>
            <person name="Yoon V."/>
            <person name="Hune M."/>
            <person name="Gregory S."/>
            <person name="Cheng C.H.C."/>
            <person name="Catchen J.M."/>
        </authorList>
    </citation>
    <scope>NUCLEOTIDE SEQUENCE [LARGE SCALE GENOMIC DNA]</scope>
    <source>
        <tissue evidence="1">White muscle</tissue>
    </source>
</reference>
<evidence type="ECO:0000313" key="2">
    <source>
        <dbReference type="Proteomes" id="UP001331515"/>
    </source>
</evidence>
<dbReference type="EMBL" id="JAURVH010001531">
    <property type="protein sequence ID" value="KAK5904081.1"/>
    <property type="molecule type" value="Genomic_DNA"/>
</dbReference>